<keyword evidence="4" id="KW-1185">Reference proteome</keyword>
<sequence length="274" mass="31427">MKTIKELLREQWENGEISEEEYHRKLAIITRGKDSINEPHQSATRSAEEQSPPRPQEGSPQHGEIDRNQSEGRPPSKKRADIWIIAGVSLSIFLFFVFVGYQKENVEPTHAGSNGSTDIRPTEPEPEPPSYFNNNRFRNPFIMEDIYNRQDRAYQQSRDSRLINALYASHLSNRMINRCGWEPSAFAGLAKGTLDALMIIAVTLKTIEVALDNSQSNMAWLQEVNDLDMVRRYAYQDLDRFLNDHGGCTNSPVYHLQDGLNWYFVRVAPNLAKE</sequence>
<evidence type="ECO:0000256" key="2">
    <source>
        <dbReference type="SAM" id="Phobius"/>
    </source>
</evidence>
<keyword evidence="2" id="KW-1133">Transmembrane helix</keyword>
<evidence type="ECO:0000313" key="4">
    <source>
        <dbReference type="Proteomes" id="UP001252270"/>
    </source>
</evidence>
<evidence type="ECO:0008006" key="5">
    <source>
        <dbReference type="Google" id="ProtNLM"/>
    </source>
</evidence>
<accession>A0ABU1GKF8</accession>
<organism evidence="3 4">
    <name type="scientific">Halomonas mongoliensis</name>
    <dbReference type="NCBI Taxonomy" id="321265"/>
    <lineage>
        <taxon>Bacteria</taxon>
        <taxon>Pseudomonadati</taxon>
        <taxon>Pseudomonadota</taxon>
        <taxon>Gammaproteobacteria</taxon>
        <taxon>Oceanospirillales</taxon>
        <taxon>Halomonadaceae</taxon>
        <taxon>Halomonas</taxon>
    </lineage>
</organism>
<name>A0ABU1GKF8_9GAMM</name>
<feature type="region of interest" description="Disordered" evidence="1">
    <location>
        <begin position="106"/>
        <end position="134"/>
    </location>
</feature>
<reference evidence="3 4" key="1">
    <citation type="submission" date="2023-04" db="EMBL/GenBank/DDBJ databases">
        <title>A long-awaited taxogenomic arrangement of the family Halomonadaceae.</title>
        <authorList>
            <person name="De La Haba R."/>
            <person name="Chuvochina M."/>
            <person name="Wittouck S."/>
            <person name="Arahal D.R."/>
            <person name="Sanchez-Porro C."/>
            <person name="Hugenholtz P."/>
            <person name="Ventosa A."/>
        </authorList>
    </citation>
    <scope>NUCLEOTIDE SEQUENCE [LARGE SCALE GENOMIC DNA]</scope>
    <source>
        <strain evidence="3 4">DSM 17332</strain>
    </source>
</reference>
<dbReference type="RefSeq" id="WP_309636280.1">
    <property type="nucleotide sequence ID" value="NZ_JARWAL010000005.1"/>
</dbReference>
<proteinExistence type="predicted"/>
<dbReference type="Proteomes" id="UP001252270">
    <property type="component" value="Unassembled WGS sequence"/>
</dbReference>
<protein>
    <recommendedName>
        <fullName evidence="5">SHOCT domain-containing protein</fullName>
    </recommendedName>
</protein>
<evidence type="ECO:0000313" key="3">
    <source>
        <dbReference type="EMBL" id="MDR5892501.1"/>
    </source>
</evidence>
<evidence type="ECO:0000256" key="1">
    <source>
        <dbReference type="SAM" id="MobiDB-lite"/>
    </source>
</evidence>
<feature type="transmembrane region" description="Helical" evidence="2">
    <location>
        <begin position="82"/>
        <end position="101"/>
    </location>
</feature>
<keyword evidence="2" id="KW-0472">Membrane</keyword>
<feature type="region of interest" description="Disordered" evidence="1">
    <location>
        <begin position="30"/>
        <end position="77"/>
    </location>
</feature>
<dbReference type="EMBL" id="JARWAL010000005">
    <property type="protein sequence ID" value="MDR5892501.1"/>
    <property type="molecule type" value="Genomic_DNA"/>
</dbReference>
<comment type="caution">
    <text evidence="3">The sequence shown here is derived from an EMBL/GenBank/DDBJ whole genome shotgun (WGS) entry which is preliminary data.</text>
</comment>
<keyword evidence="2" id="KW-0812">Transmembrane</keyword>
<gene>
    <name evidence="3" type="ORF">QC820_06700</name>
</gene>